<name>A0A8J6XU84_9CYAN</name>
<protein>
    <recommendedName>
        <fullName evidence="1">PIN domain-containing protein</fullName>
    </recommendedName>
</protein>
<evidence type="ECO:0000313" key="2">
    <source>
        <dbReference type="EMBL" id="MBD2778390.1"/>
    </source>
</evidence>
<keyword evidence="3" id="KW-1185">Reference proteome</keyword>
<dbReference type="Proteomes" id="UP000629098">
    <property type="component" value="Unassembled WGS sequence"/>
</dbReference>
<accession>A0A8J6XU84</accession>
<gene>
    <name evidence="2" type="ORF">ICL16_41705</name>
</gene>
<organism evidence="2 3">
    <name type="scientific">Iningainema tapete BLCC-T55</name>
    <dbReference type="NCBI Taxonomy" id="2748662"/>
    <lineage>
        <taxon>Bacteria</taxon>
        <taxon>Bacillati</taxon>
        <taxon>Cyanobacteriota</taxon>
        <taxon>Cyanophyceae</taxon>
        <taxon>Nostocales</taxon>
        <taxon>Scytonemataceae</taxon>
        <taxon>Iningainema tapete</taxon>
    </lineage>
</organism>
<dbReference type="AlphaFoldDB" id="A0A8J6XU84"/>
<evidence type="ECO:0000313" key="3">
    <source>
        <dbReference type="Proteomes" id="UP000629098"/>
    </source>
</evidence>
<reference evidence="2" key="1">
    <citation type="submission" date="2020-09" db="EMBL/GenBank/DDBJ databases">
        <title>Iningainema tapete sp. nov. (Scytonemataceae, Cyanobacteria) from greenhouses in central Florida (USA) produces two types of nodularin with biosynthetic potential for microcystin-LR and anabaenopeptins.</title>
        <authorList>
            <person name="Berthold D.E."/>
            <person name="Lefler F.W."/>
            <person name="Huang I.-S."/>
            <person name="Abdulla H."/>
            <person name="Zimba P.V."/>
            <person name="Laughinghouse H.D. IV."/>
        </authorList>
    </citation>
    <scope>NUCLEOTIDE SEQUENCE</scope>
    <source>
        <strain evidence="2">BLCCT55</strain>
    </source>
</reference>
<feature type="domain" description="PIN" evidence="1">
    <location>
        <begin position="7"/>
        <end position="63"/>
    </location>
</feature>
<dbReference type="EMBL" id="JACXAE010000126">
    <property type="protein sequence ID" value="MBD2778390.1"/>
    <property type="molecule type" value="Genomic_DNA"/>
</dbReference>
<comment type="caution">
    <text evidence="2">The sequence shown here is derived from an EMBL/GenBank/DDBJ whole genome shotgun (WGS) entry which is preliminary data.</text>
</comment>
<dbReference type="InterPro" id="IPR029060">
    <property type="entry name" value="PIN-like_dom_sf"/>
</dbReference>
<dbReference type="Gene3D" id="3.40.50.1010">
    <property type="entry name" value="5'-nuclease"/>
    <property type="match status" value="1"/>
</dbReference>
<dbReference type="RefSeq" id="WP_190837996.1">
    <property type="nucleotide sequence ID" value="NZ_CAWPPI010000126.1"/>
</dbReference>
<dbReference type="Pfam" id="PF01850">
    <property type="entry name" value="PIN"/>
    <property type="match status" value="1"/>
</dbReference>
<dbReference type="InterPro" id="IPR002716">
    <property type="entry name" value="PIN_dom"/>
</dbReference>
<sequence>MPMRFQNRILSIDTGVMLIWGQLTGRLELDGKKMAVVDSLIAAIAINGNFTLVTRNEDDFKHAGLAIVNPGN</sequence>
<proteinExistence type="predicted"/>
<evidence type="ECO:0000259" key="1">
    <source>
        <dbReference type="Pfam" id="PF01850"/>
    </source>
</evidence>
<dbReference type="SUPFAM" id="SSF88723">
    <property type="entry name" value="PIN domain-like"/>
    <property type="match status" value="1"/>
</dbReference>